<evidence type="ECO:0000313" key="10">
    <source>
        <dbReference type="Proteomes" id="UP000502894"/>
    </source>
</evidence>
<dbReference type="PROSITE" id="PS00397">
    <property type="entry name" value="RECOMBINASES_1"/>
    <property type="match status" value="1"/>
</dbReference>
<reference evidence="9" key="1">
    <citation type="journal article" date="2020" name="Microbiol. Resour. Announc.">
        <title>Complete Genome Sequence of Novel Psychrotolerant Legionella Strain TUM19329, Isolated from Antarctic Lake Sediment.</title>
        <authorList>
            <person name="Shimada S."/>
            <person name="Nakai R."/>
            <person name="Aoki K."/>
            <person name="Shimoeda N."/>
            <person name="Ohno G."/>
            <person name="Miyazaki Y."/>
            <person name="Kudoh S."/>
            <person name="Imura S."/>
            <person name="Watanabe K."/>
            <person name="Ishii Y."/>
            <person name="Tateda K."/>
        </authorList>
    </citation>
    <scope>NUCLEOTIDE SEQUENCE [LARGE SCALE GENOMIC DNA]</scope>
    <source>
        <strain evidence="9">TUM19329</strain>
    </source>
</reference>
<dbReference type="GO" id="GO:0000150">
    <property type="term" value="F:DNA strand exchange activity"/>
    <property type="evidence" value="ECO:0007669"/>
    <property type="project" value="UniProtKB-KW"/>
</dbReference>
<dbReference type="PANTHER" id="PTHR30461:SF2">
    <property type="entry name" value="SERINE RECOMBINASE PINE-RELATED"/>
    <property type="match status" value="1"/>
</dbReference>
<dbReference type="Proteomes" id="UP000502894">
    <property type="component" value="Chromosome"/>
</dbReference>
<evidence type="ECO:0000256" key="3">
    <source>
        <dbReference type="ARBA" id="ARBA00023100"/>
    </source>
</evidence>
<evidence type="ECO:0000256" key="2">
    <source>
        <dbReference type="ARBA" id="ARBA00022908"/>
    </source>
</evidence>
<protein>
    <submittedName>
        <fullName evidence="9">Resolvase</fullName>
    </submittedName>
</protein>
<dbReference type="FunFam" id="3.40.50.1390:FF:000001">
    <property type="entry name" value="DNA recombinase"/>
    <property type="match status" value="1"/>
</dbReference>
<dbReference type="SUPFAM" id="SSF53041">
    <property type="entry name" value="Resolvase-like"/>
    <property type="match status" value="1"/>
</dbReference>
<dbReference type="EMBL" id="AP022839">
    <property type="protein sequence ID" value="BCA95407.1"/>
    <property type="molecule type" value="Genomic_DNA"/>
</dbReference>
<dbReference type="PANTHER" id="PTHR30461">
    <property type="entry name" value="DNA-INVERTASE FROM LAMBDOID PROPHAGE"/>
    <property type="match status" value="1"/>
</dbReference>
<dbReference type="InterPro" id="IPR050639">
    <property type="entry name" value="SSR_resolvase"/>
</dbReference>
<dbReference type="CDD" id="cd03768">
    <property type="entry name" value="SR_ResInv"/>
    <property type="match status" value="1"/>
</dbReference>
<dbReference type="Pfam" id="PF02796">
    <property type="entry name" value="HTH_7"/>
    <property type="match status" value="1"/>
</dbReference>
<evidence type="ECO:0000256" key="6">
    <source>
        <dbReference type="PIRSR" id="PIRSR606118-50"/>
    </source>
</evidence>
<dbReference type="InterPro" id="IPR006120">
    <property type="entry name" value="Resolvase_HTH_dom"/>
</dbReference>
<dbReference type="InterPro" id="IPR036162">
    <property type="entry name" value="Resolvase-like_N_sf"/>
</dbReference>
<keyword evidence="2" id="KW-0229">DNA integration</keyword>
<evidence type="ECO:0000256" key="7">
    <source>
        <dbReference type="PROSITE-ProRule" id="PRU10137"/>
    </source>
</evidence>
<gene>
    <name evidence="9" type="ORF">TUM19329_17680</name>
</gene>
<dbReference type="SUPFAM" id="SSF46689">
    <property type="entry name" value="Homeodomain-like"/>
    <property type="match status" value="1"/>
</dbReference>
<dbReference type="InterPro" id="IPR009057">
    <property type="entry name" value="Homeodomain-like_sf"/>
</dbReference>
<organism evidence="9 10">
    <name type="scientific">Legionella antarctica</name>
    <dbReference type="NCBI Taxonomy" id="2708020"/>
    <lineage>
        <taxon>Bacteria</taxon>
        <taxon>Pseudomonadati</taxon>
        <taxon>Pseudomonadota</taxon>
        <taxon>Gammaproteobacteria</taxon>
        <taxon>Legionellales</taxon>
        <taxon>Legionellaceae</taxon>
        <taxon>Legionella</taxon>
    </lineage>
</organism>
<evidence type="ECO:0000256" key="5">
    <source>
        <dbReference type="ARBA" id="ARBA00023172"/>
    </source>
</evidence>
<dbReference type="CDD" id="cd00569">
    <property type="entry name" value="HTH_Hin_like"/>
    <property type="match status" value="1"/>
</dbReference>
<comment type="similarity">
    <text evidence="1">Belongs to the site-specific recombinase resolvase family.</text>
</comment>
<keyword evidence="3" id="KW-0230">DNA invertase</keyword>
<keyword evidence="4" id="KW-0238">DNA-binding</keyword>
<feature type="active site" description="O-(5'-phospho-DNA)-serine intermediate" evidence="6 7">
    <location>
        <position position="9"/>
    </location>
</feature>
<accession>A0A6F8T5H6</accession>
<dbReference type="Pfam" id="PF00239">
    <property type="entry name" value="Resolvase"/>
    <property type="match status" value="1"/>
</dbReference>
<feature type="domain" description="Resolvase/invertase-type recombinase catalytic" evidence="8">
    <location>
        <begin position="1"/>
        <end position="134"/>
    </location>
</feature>
<evidence type="ECO:0000256" key="4">
    <source>
        <dbReference type="ARBA" id="ARBA00023125"/>
    </source>
</evidence>
<dbReference type="GO" id="GO:0003677">
    <property type="term" value="F:DNA binding"/>
    <property type="evidence" value="ECO:0007669"/>
    <property type="project" value="UniProtKB-KW"/>
</dbReference>
<proteinExistence type="inferred from homology"/>
<dbReference type="Gene3D" id="3.40.50.1390">
    <property type="entry name" value="Resolvase, N-terminal catalytic domain"/>
    <property type="match status" value="1"/>
</dbReference>
<dbReference type="AlphaFoldDB" id="A0A6F8T5H6"/>
<dbReference type="SMART" id="SM00857">
    <property type="entry name" value="Resolvase"/>
    <property type="match status" value="1"/>
</dbReference>
<name>A0A6F8T5H6_9GAMM</name>
<dbReference type="PROSITE" id="PS51736">
    <property type="entry name" value="RECOMBINASES_3"/>
    <property type="match status" value="1"/>
</dbReference>
<dbReference type="InterPro" id="IPR006118">
    <property type="entry name" value="Recombinase_CS"/>
</dbReference>
<dbReference type="FunFam" id="1.10.10.60:FF:000352">
    <property type="entry name" value="Site-specific DNA recombinase"/>
    <property type="match status" value="1"/>
</dbReference>
<evidence type="ECO:0000313" key="9">
    <source>
        <dbReference type="EMBL" id="BCA95407.1"/>
    </source>
</evidence>
<dbReference type="GO" id="GO:0015074">
    <property type="term" value="P:DNA integration"/>
    <property type="evidence" value="ECO:0007669"/>
    <property type="project" value="UniProtKB-KW"/>
</dbReference>
<dbReference type="InterPro" id="IPR006119">
    <property type="entry name" value="Resolv_N"/>
</dbReference>
<keyword evidence="5" id="KW-0233">DNA recombination</keyword>
<dbReference type="KEGG" id="lant:TUM19329_17680"/>
<sequence>MLVGYARVSTVDQNLDLQLSALKEVGCEKLYQDQISGTKANRPGLSMALEVLRKHDTLVVWKLDRLGRTVKGLIDLVNQLHQKEIHFKSITDNVDTSTPAGRFFFHVMASLAQMERELLAERTKAGLAAAKAKGRVGGRKRKMTQSKIESAKQLLASGTLPKDVAHDLGISVPTLYRWVPASNNLD</sequence>
<dbReference type="Gene3D" id="1.10.10.60">
    <property type="entry name" value="Homeodomain-like"/>
    <property type="match status" value="1"/>
</dbReference>
<evidence type="ECO:0000259" key="8">
    <source>
        <dbReference type="PROSITE" id="PS51736"/>
    </source>
</evidence>
<dbReference type="RefSeq" id="WP_173238497.1">
    <property type="nucleotide sequence ID" value="NZ_AP022839.1"/>
</dbReference>
<evidence type="ECO:0000256" key="1">
    <source>
        <dbReference type="ARBA" id="ARBA00009913"/>
    </source>
</evidence>
<keyword evidence="10" id="KW-1185">Reference proteome</keyword>